<comment type="catalytic activity">
    <reaction evidence="5 8">
        <text>succinate semialdehyde + NAD(+) + H2O = succinate + NADH + 2 H(+)</text>
        <dbReference type="Rhea" id="RHEA:13217"/>
        <dbReference type="ChEBI" id="CHEBI:15377"/>
        <dbReference type="ChEBI" id="CHEBI:15378"/>
        <dbReference type="ChEBI" id="CHEBI:30031"/>
        <dbReference type="ChEBI" id="CHEBI:57540"/>
        <dbReference type="ChEBI" id="CHEBI:57706"/>
        <dbReference type="ChEBI" id="CHEBI:57945"/>
        <dbReference type="EC" id="1.2.1.24"/>
    </reaction>
</comment>
<evidence type="ECO:0000256" key="5">
    <source>
        <dbReference type="ARBA" id="ARBA00052498"/>
    </source>
</evidence>
<dbReference type="Gene3D" id="3.40.605.10">
    <property type="entry name" value="Aldehyde Dehydrogenase, Chain A, domain 1"/>
    <property type="match status" value="1"/>
</dbReference>
<keyword evidence="11" id="KW-1185">Reference proteome</keyword>
<evidence type="ECO:0000256" key="3">
    <source>
        <dbReference type="ARBA" id="ARBA00009986"/>
    </source>
</evidence>
<dbReference type="GO" id="GO:0005759">
    <property type="term" value="C:mitochondrial matrix"/>
    <property type="evidence" value="ECO:0007669"/>
    <property type="project" value="UniProtKB-SubCell"/>
</dbReference>
<dbReference type="InParanoid" id="A0A1Q3BQA6"/>
<dbReference type="InterPro" id="IPR010102">
    <property type="entry name" value="Succ_semiAld_DH"/>
</dbReference>
<evidence type="ECO:0000256" key="4">
    <source>
        <dbReference type="ARBA" id="ARBA00023002"/>
    </source>
</evidence>
<evidence type="ECO:0000313" key="10">
    <source>
        <dbReference type="EMBL" id="GAV70226.1"/>
    </source>
</evidence>
<comment type="similarity">
    <text evidence="3 7">Belongs to the aldehyde dehydrogenase family.</text>
</comment>
<dbReference type="Proteomes" id="UP000187406">
    <property type="component" value="Unassembled WGS sequence"/>
</dbReference>
<dbReference type="InterPro" id="IPR015590">
    <property type="entry name" value="Aldehyde_DH_dom"/>
</dbReference>
<dbReference type="FunCoup" id="A0A1Q3BQA6">
    <property type="interactions" value="1159"/>
</dbReference>
<name>A0A1Q3BQA6_CEPFO</name>
<keyword evidence="8" id="KW-0520">NAD</keyword>
<dbReference type="PROSITE" id="PS00687">
    <property type="entry name" value="ALDEHYDE_DEHYDR_GLU"/>
    <property type="match status" value="1"/>
</dbReference>
<dbReference type="PANTHER" id="PTHR43353:SF5">
    <property type="entry name" value="SUCCINATE-SEMIALDEHYDE DEHYDROGENASE, MITOCHONDRIAL"/>
    <property type="match status" value="1"/>
</dbReference>
<dbReference type="GO" id="GO:0009450">
    <property type="term" value="P:gamma-aminobutyric acid catabolic process"/>
    <property type="evidence" value="ECO:0007669"/>
    <property type="project" value="UniProtKB-UniRule"/>
</dbReference>
<dbReference type="InterPro" id="IPR029510">
    <property type="entry name" value="Ald_DH_CS_GLU"/>
</dbReference>
<comment type="pathway">
    <text evidence="2 8">Amino-acid degradation; 4-aminobutanoate degradation.</text>
</comment>
<dbReference type="InterPro" id="IPR016160">
    <property type="entry name" value="Ald_DH_CS_CYS"/>
</dbReference>
<dbReference type="OrthoDB" id="310895at2759"/>
<dbReference type="EC" id="1.2.1.24" evidence="8"/>
<evidence type="ECO:0000256" key="8">
    <source>
        <dbReference type="RuleBase" id="RU365091"/>
    </source>
</evidence>
<dbReference type="SUPFAM" id="SSF53720">
    <property type="entry name" value="ALDH-like"/>
    <property type="match status" value="1"/>
</dbReference>
<evidence type="ECO:0000256" key="1">
    <source>
        <dbReference type="ARBA" id="ARBA00004305"/>
    </source>
</evidence>
<dbReference type="InterPro" id="IPR016161">
    <property type="entry name" value="Ald_DH/histidinol_DH"/>
</dbReference>
<evidence type="ECO:0000313" key="11">
    <source>
        <dbReference type="Proteomes" id="UP000187406"/>
    </source>
</evidence>
<dbReference type="CDD" id="cd07103">
    <property type="entry name" value="ALDH_F5_SSADH_GabD"/>
    <property type="match status" value="1"/>
</dbReference>
<evidence type="ECO:0000256" key="6">
    <source>
        <dbReference type="PROSITE-ProRule" id="PRU10007"/>
    </source>
</evidence>
<dbReference type="InterPro" id="IPR050740">
    <property type="entry name" value="Aldehyde_DH_Superfamily"/>
</dbReference>
<feature type="active site" evidence="6">
    <location>
        <position position="303"/>
    </location>
</feature>
<dbReference type="Gene3D" id="3.40.309.10">
    <property type="entry name" value="Aldehyde Dehydrogenase, Chain A, domain 2"/>
    <property type="match status" value="1"/>
</dbReference>
<dbReference type="EMBL" id="BDDD01000792">
    <property type="protein sequence ID" value="GAV70226.1"/>
    <property type="molecule type" value="Genomic_DNA"/>
</dbReference>
<dbReference type="FunFam" id="3.40.605.10:FF:000026">
    <property type="entry name" value="Aldehyde dehydrogenase, putative"/>
    <property type="match status" value="1"/>
</dbReference>
<dbReference type="UniPathway" id="UPA00733"/>
<comment type="caution">
    <text evidence="10">The sequence shown here is derived from an EMBL/GenBank/DDBJ whole genome shotgun (WGS) entry which is preliminary data.</text>
</comment>
<dbReference type="InterPro" id="IPR016163">
    <property type="entry name" value="Ald_DH_C"/>
</dbReference>
<dbReference type="PROSITE" id="PS00070">
    <property type="entry name" value="ALDEHYDE_DEHYDR_CYS"/>
    <property type="match status" value="1"/>
</dbReference>
<keyword evidence="4 7" id="KW-0560">Oxidoreductase</keyword>
<comment type="subcellular location">
    <subcellularLocation>
        <location evidence="1">Mitochondrion matrix</location>
    </subcellularLocation>
</comment>
<feature type="domain" description="Aldehyde dehydrogenase" evidence="9">
    <location>
        <begin position="67"/>
        <end position="526"/>
    </location>
</feature>
<dbReference type="GO" id="GO:0004777">
    <property type="term" value="F:succinate-semialdehyde dehydrogenase (NAD+) activity"/>
    <property type="evidence" value="ECO:0007669"/>
    <property type="project" value="UniProtKB-UniRule"/>
</dbReference>
<evidence type="ECO:0000256" key="2">
    <source>
        <dbReference type="ARBA" id="ARBA00005176"/>
    </source>
</evidence>
<dbReference type="Pfam" id="PF00171">
    <property type="entry name" value="Aldedh"/>
    <property type="match status" value="1"/>
</dbReference>
<keyword evidence="8" id="KW-0496">Mitochondrion</keyword>
<dbReference type="PANTHER" id="PTHR43353">
    <property type="entry name" value="SUCCINATE-SEMIALDEHYDE DEHYDROGENASE, MITOCHONDRIAL"/>
    <property type="match status" value="1"/>
</dbReference>
<organism evidence="10 11">
    <name type="scientific">Cephalotus follicularis</name>
    <name type="common">Albany pitcher plant</name>
    <dbReference type="NCBI Taxonomy" id="3775"/>
    <lineage>
        <taxon>Eukaryota</taxon>
        <taxon>Viridiplantae</taxon>
        <taxon>Streptophyta</taxon>
        <taxon>Embryophyta</taxon>
        <taxon>Tracheophyta</taxon>
        <taxon>Spermatophyta</taxon>
        <taxon>Magnoliopsida</taxon>
        <taxon>eudicotyledons</taxon>
        <taxon>Gunneridae</taxon>
        <taxon>Pentapetalae</taxon>
        <taxon>rosids</taxon>
        <taxon>fabids</taxon>
        <taxon>Oxalidales</taxon>
        <taxon>Cephalotaceae</taxon>
        <taxon>Cephalotus</taxon>
    </lineage>
</organism>
<dbReference type="STRING" id="3775.A0A1Q3BQA6"/>
<proteinExistence type="inferred from homology"/>
<accession>A0A1Q3BQA6</accession>
<sequence>MARIAVAGYSRLFSSLSRPRHSILLFSPPIHTTPLLSRQMSVDAQSLADRLSSSGLLKIKGLIGGKWTDAYDGKTIPVKNPATGEIVAEVPCMGARETNDAIFHANNTFKSWSKVTAHERSKCLRKWFNLLIAHKEELGQLITLEQGKPLKEAMGEVDYGASFIEFFAEEAKRVYGDIIPAPLADRRLFVLKQPVGVVGAISPWNFPLAMITRKVGPALACGCTVVIKPSELTPLTALAAAELSLQAGIPPGAVNVVMGNASEIGDALLASPQVRKITFTGSTAVGKKLMAGAAQTVKKVSLELGGNAPCIVFDDADLDVAVKATLAAKFRNSGQTCVCANRIIVQEGIYAKFADAFLKAVQNLKVGDGFSEGVTQGPLINEAAVHKVESFVEDAISKGAKVILGGKRHSLGRTFYEPTVITDVKSDMLLSREEVFGPVAPLLLFKTEEEAIVLANDTDAGLAAYIFTNSVQRTWRVSEALEYGLVGVNEGIISTEVAPFGGVKQSGLGREGSKYGMDEYLELKYVCLGDMNRK</sequence>
<comment type="subunit">
    <text evidence="8">Homotetramer.</text>
</comment>
<dbReference type="FunFam" id="3.40.605.10:FF:000005">
    <property type="entry name" value="Succinate-semialdehyde dehydrogenase I"/>
    <property type="match status" value="1"/>
</dbReference>
<evidence type="ECO:0000256" key="7">
    <source>
        <dbReference type="RuleBase" id="RU003345"/>
    </source>
</evidence>
<dbReference type="AlphaFoldDB" id="A0A1Q3BQA6"/>
<gene>
    <name evidence="10" type="ORF">CFOL_v3_13724</name>
</gene>
<dbReference type="FunFam" id="3.40.309.10:FF:000004">
    <property type="entry name" value="Succinate-semialdehyde dehydrogenase I"/>
    <property type="match status" value="1"/>
</dbReference>
<evidence type="ECO:0000259" key="9">
    <source>
        <dbReference type="Pfam" id="PF00171"/>
    </source>
</evidence>
<dbReference type="NCBIfam" id="TIGR01780">
    <property type="entry name" value="SSADH"/>
    <property type="match status" value="1"/>
</dbReference>
<reference evidence="11" key="1">
    <citation type="submission" date="2016-04" db="EMBL/GenBank/DDBJ databases">
        <title>Cephalotus genome sequencing.</title>
        <authorList>
            <person name="Fukushima K."/>
            <person name="Hasebe M."/>
            <person name="Fang X."/>
        </authorList>
    </citation>
    <scope>NUCLEOTIDE SEQUENCE [LARGE SCALE GENOMIC DNA]</scope>
    <source>
        <strain evidence="11">cv. St1</strain>
    </source>
</reference>
<dbReference type="InterPro" id="IPR016162">
    <property type="entry name" value="Ald_DH_N"/>
</dbReference>
<protein>
    <recommendedName>
        <fullName evidence="8">Succinate-semialdehyde dehydrogenase</fullName>
        <ecNumber evidence="8">1.2.1.24</ecNumber>
    </recommendedName>
</protein>